<dbReference type="PANTHER" id="PTHR34265:SF1">
    <property type="entry name" value="TYPE III PANTOTHENATE KINASE"/>
    <property type="match status" value="1"/>
</dbReference>
<comment type="subcellular location">
    <subcellularLocation>
        <location evidence="4">Cytoplasm</location>
    </subcellularLocation>
</comment>
<comment type="similarity">
    <text evidence="15">Belongs to the type III pantothenate kinase family.</text>
</comment>
<keyword evidence="14" id="KW-0173">Coenzyme A biosynthesis</keyword>
<dbReference type="GO" id="GO:0004594">
    <property type="term" value="F:pantothenate kinase activity"/>
    <property type="evidence" value="ECO:0007669"/>
    <property type="project" value="UniProtKB-EC"/>
</dbReference>
<dbReference type="OrthoDB" id="9781305at2"/>
<dbReference type="PATRIC" id="fig|123899.6.peg.1347"/>
<dbReference type="GeneID" id="56591341"/>
<dbReference type="STRING" id="123899.SAMEA3906487_01369"/>
<evidence type="ECO:0000256" key="3">
    <source>
        <dbReference type="ARBA" id="ARBA00001972"/>
    </source>
</evidence>
<evidence type="ECO:0000256" key="16">
    <source>
        <dbReference type="ARBA" id="ARBA00040883"/>
    </source>
</evidence>
<keyword evidence="11 17" id="KW-0418">Kinase</keyword>
<evidence type="ECO:0000256" key="15">
    <source>
        <dbReference type="ARBA" id="ARBA00038036"/>
    </source>
</evidence>
<dbReference type="AlphaFoldDB" id="A0A157SFF0"/>
<evidence type="ECO:0000256" key="6">
    <source>
        <dbReference type="ARBA" id="ARBA00011738"/>
    </source>
</evidence>
<evidence type="ECO:0000256" key="9">
    <source>
        <dbReference type="ARBA" id="ARBA00022679"/>
    </source>
</evidence>
<dbReference type="UniPathway" id="UPA00241">
    <property type="reaction ID" value="UER00352"/>
</dbReference>
<dbReference type="CDD" id="cd24015">
    <property type="entry name" value="ASKHA_NBD_PanK-III"/>
    <property type="match status" value="1"/>
</dbReference>
<dbReference type="GO" id="GO:0005524">
    <property type="term" value="F:ATP binding"/>
    <property type="evidence" value="ECO:0007669"/>
    <property type="project" value="UniProtKB-KW"/>
</dbReference>
<evidence type="ECO:0000256" key="11">
    <source>
        <dbReference type="ARBA" id="ARBA00022777"/>
    </source>
</evidence>
<protein>
    <recommendedName>
        <fullName evidence="16">Type III pantothenate kinase</fullName>
        <ecNumber evidence="7">2.7.1.33</ecNumber>
    </recommendedName>
</protein>
<dbReference type="Proteomes" id="UP000076825">
    <property type="component" value="Chromosome 1"/>
</dbReference>
<dbReference type="SUPFAM" id="SSF53067">
    <property type="entry name" value="Actin-like ATPase domain"/>
    <property type="match status" value="2"/>
</dbReference>
<comment type="catalytic activity">
    <reaction evidence="1">
        <text>(R)-pantothenate + ATP = (R)-4'-phosphopantothenate + ADP + H(+)</text>
        <dbReference type="Rhea" id="RHEA:16373"/>
        <dbReference type="ChEBI" id="CHEBI:10986"/>
        <dbReference type="ChEBI" id="CHEBI:15378"/>
        <dbReference type="ChEBI" id="CHEBI:29032"/>
        <dbReference type="ChEBI" id="CHEBI:30616"/>
        <dbReference type="ChEBI" id="CHEBI:456216"/>
        <dbReference type="EC" id="2.7.1.33"/>
    </reaction>
</comment>
<evidence type="ECO:0000256" key="2">
    <source>
        <dbReference type="ARBA" id="ARBA00001958"/>
    </source>
</evidence>
<evidence type="ECO:0000256" key="13">
    <source>
        <dbReference type="ARBA" id="ARBA00022958"/>
    </source>
</evidence>
<dbReference type="InterPro" id="IPR043129">
    <property type="entry name" value="ATPase_NBD"/>
</dbReference>
<keyword evidence="18" id="KW-1185">Reference proteome</keyword>
<sequence>MILLIDSGNSRLKVGWLDPLSGHREAQAEAFDNLDLQALARWLPTLAVKPVRALGVNVAGQARGQDIAAILAASGCPMHWVQPQRDALGMTCAYRDPAQLGADRWAAMLGLKARLPQGHGPALLASFGTATTLDTLGPDDCFIGGLILPGAALMRASLARGTANLPLAEGPLADFPTGTHEAITSGVAAAQAGALVRQWLAGRERYGQPPALYVCGGGWHEVRAEVEQLLPRLADGGRAAPLPQALHSPVLDGLAALAAGGLA</sequence>
<evidence type="ECO:0000256" key="12">
    <source>
        <dbReference type="ARBA" id="ARBA00022840"/>
    </source>
</evidence>
<keyword evidence="12" id="KW-0067">ATP-binding</keyword>
<dbReference type="Pfam" id="PF03309">
    <property type="entry name" value="Pan_kinase"/>
    <property type="match status" value="1"/>
</dbReference>
<evidence type="ECO:0000313" key="17">
    <source>
        <dbReference type="EMBL" id="SAI68636.1"/>
    </source>
</evidence>
<evidence type="ECO:0000256" key="14">
    <source>
        <dbReference type="ARBA" id="ARBA00022993"/>
    </source>
</evidence>
<comment type="pathway">
    <text evidence="5">Cofactor biosynthesis; coenzyme A biosynthesis; CoA from (R)-pantothenate: step 1/5.</text>
</comment>
<dbReference type="Gene3D" id="3.30.420.40">
    <property type="match status" value="2"/>
</dbReference>
<evidence type="ECO:0000256" key="10">
    <source>
        <dbReference type="ARBA" id="ARBA00022741"/>
    </source>
</evidence>
<evidence type="ECO:0000256" key="8">
    <source>
        <dbReference type="ARBA" id="ARBA00022490"/>
    </source>
</evidence>
<name>A0A157SFF0_9BORD</name>
<dbReference type="EMBL" id="LT546645">
    <property type="protein sequence ID" value="SAI68636.1"/>
    <property type="molecule type" value="Genomic_DNA"/>
</dbReference>
<gene>
    <name evidence="17" type="primary">baf</name>
    <name evidence="17" type="ORF">SAMEA3906487_01369</name>
</gene>
<dbReference type="PANTHER" id="PTHR34265">
    <property type="entry name" value="TYPE III PANTOTHENATE KINASE"/>
    <property type="match status" value="1"/>
</dbReference>
<dbReference type="KEGG" id="btrm:SAMEA390648701369"/>
<dbReference type="InterPro" id="IPR004619">
    <property type="entry name" value="Type_III_PanK"/>
</dbReference>
<evidence type="ECO:0000256" key="4">
    <source>
        <dbReference type="ARBA" id="ARBA00004496"/>
    </source>
</evidence>
<keyword evidence="9 17" id="KW-0808">Transferase</keyword>
<evidence type="ECO:0000256" key="5">
    <source>
        <dbReference type="ARBA" id="ARBA00005225"/>
    </source>
</evidence>
<keyword evidence="8" id="KW-0963">Cytoplasm</keyword>
<keyword evidence="13" id="KW-0630">Potassium</keyword>
<dbReference type="RefSeq" id="WP_025514172.1">
    <property type="nucleotide sequence ID" value="NZ_CP016340.1"/>
</dbReference>
<evidence type="ECO:0000256" key="7">
    <source>
        <dbReference type="ARBA" id="ARBA00012102"/>
    </source>
</evidence>
<comment type="cofactor">
    <cofactor evidence="3">
        <name>NH4(+)</name>
        <dbReference type="ChEBI" id="CHEBI:28938"/>
    </cofactor>
</comment>
<organism evidence="17 18">
    <name type="scientific">Bordetella trematum</name>
    <dbReference type="NCBI Taxonomy" id="123899"/>
    <lineage>
        <taxon>Bacteria</taxon>
        <taxon>Pseudomonadati</taxon>
        <taxon>Pseudomonadota</taxon>
        <taxon>Betaproteobacteria</taxon>
        <taxon>Burkholderiales</taxon>
        <taxon>Alcaligenaceae</taxon>
        <taxon>Bordetella</taxon>
    </lineage>
</organism>
<keyword evidence="10" id="KW-0547">Nucleotide-binding</keyword>
<dbReference type="eggNOG" id="COG1521">
    <property type="taxonomic scope" value="Bacteria"/>
</dbReference>
<comment type="cofactor">
    <cofactor evidence="2">
        <name>K(+)</name>
        <dbReference type="ChEBI" id="CHEBI:29103"/>
    </cofactor>
</comment>
<dbReference type="GO" id="GO:0015937">
    <property type="term" value="P:coenzyme A biosynthetic process"/>
    <property type="evidence" value="ECO:0007669"/>
    <property type="project" value="UniProtKB-UniPathway"/>
</dbReference>
<evidence type="ECO:0000256" key="1">
    <source>
        <dbReference type="ARBA" id="ARBA00001206"/>
    </source>
</evidence>
<dbReference type="EC" id="2.7.1.33" evidence="7"/>
<comment type="subunit">
    <text evidence="6">Homodimer.</text>
</comment>
<dbReference type="GO" id="GO:0005737">
    <property type="term" value="C:cytoplasm"/>
    <property type="evidence" value="ECO:0007669"/>
    <property type="project" value="UniProtKB-SubCell"/>
</dbReference>
<proteinExistence type="inferred from homology"/>
<evidence type="ECO:0000313" key="18">
    <source>
        <dbReference type="Proteomes" id="UP000076825"/>
    </source>
</evidence>
<reference evidence="17 18" key="1">
    <citation type="submission" date="2016-04" db="EMBL/GenBank/DDBJ databases">
        <authorList>
            <consortium name="Pathogen Informatics"/>
        </authorList>
    </citation>
    <scope>NUCLEOTIDE SEQUENCE [LARGE SCALE GENOMIC DNA]</scope>
    <source>
        <strain evidence="17 18">H044680328</strain>
    </source>
</reference>
<accession>A0A157SFF0</accession>